<name>A0A5J9WRW8_9POAL</name>
<feature type="non-terminal residue" evidence="7">
    <location>
        <position position="1"/>
    </location>
</feature>
<dbReference type="InterPro" id="IPR013083">
    <property type="entry name" value="Znf_RING/FYVE/PHD"/>
</dbReference>
<dbReference type="Pfam" id="PF13639">
    <property type="entry name" value="zf-RING_2"/>
    <property type="match status" value="1"/>
</dbReference>
<reference evidence="7 8" key="1">
    <citation type="journal article" date="2019" name="Sci. Rep.">
        <title>A high-quality genome of Eragrostis curvula grass provides insights into Poaceae evolution and supports new strategies to enhance forage quality.</title>
        <authorList>
            <person name="Carballo J."/>
            <person name="Santos B.A.C.M."/>
            <person name="Zappacosta D."/>
            <person name="Garbus I."/>
            <person name="Selva J.P."/>
            <person name="Gallo C.A."/>
            <person name="Diaz A."/>
            <person name="Albertini E."/>
            <person name="Caccamo M."/>
            <person name="Echenique V."/>
        </authorList>
    </citation>
    <scope>NUCLEOTIDE SEQUENCE [LARGE SCALE GENOMIC DNA]</scope>
    <source>
        <strain evidence="8">cv. Victoria</strain>
        <tissue evidence="7">Leaf</tissue>
    </source>
</reference>
<feature type="domain" description="RING-type" evidence="6">
    <location>
        <begin position="91"/>
        <end position="129"/>
    </location>
</feature>
<feature type="compositionally biased region" description="Basic and acidic residues" evidence="5">
    <location>
        <begin position="1"/>
        <end position="20"/>
    </location>
</feature>
<feature type="region of interest" description="Disordered" evidence="5">
    <location>
        <begin position="1"/>
        <end position="23"/>
    </location>
</feature>
<keyword evidence="8" id="KW-1185">Reference proteome</keyword>
<dbReference type="AlphaFoldDB" id="A0A5J9WRW8"/>
<sequence>MAKQQREHGTFPSDRDREQPDGGCSRRNCSWICSFQNTTKGGGATTARCLTTQRNGGFGAVPAWPAVVASLEKRLFRAGGDHDGCRELGGCAICLDEEGQELSVMPCSQAHSFHTQCITMWLGQSNLCPPFAEKRYLQRRYSWRI</sequence>
<evidence type="ECO:0000256" key="3">
    <source>
        <dbReference type="ARBA" id="ARBA00022833"/>
    </source>
</evidence>
<dbReference type="OrthoDB" id="696294at2759"/>
<evidence type="ECO:0000256" key="1">
    <source>
        <dbReference type="ARBA" id="ARBA00022723"/>
    </source>
</evidence>
<evidence type="ECO:0000313" key="7">
    <source>
        <dbReference type="EMBL" id="TVU50888.1"/>
    </source>
</evidence>
<dbReference type="GO" id="GO:0061630">
    <property type="term" value="F:ubiquitin protein ligase activity"/>
    <property type="evidence" value="ECO:0007669"/>
    <property type="project" value="TreeGrafter"/>
</dbReference>
<dbReference type="EMBL" id="RWGY01000002">
    <property type="protein sequence ID" value="TVU50888.1"/>
    <property type="molecule type" value="Genomic_DNA"/>
</dbReference>
<evidence type="ECO:0000256" key="2">
    <source>
        <dbReference type="ARBA" id="ARBA00022771"/>
    </source>
</evidence>
<accession>A0A5J9WRW8</accession>
<organism evidence="7 8">
    <name type="scientific">Eragrostis curvula</name>
    <name type="common">weeping love grass</name>
    <dbReference type="NCBI Taxonomy" id="38414"/>
    <lineage>
        <taxon>Eukaryota</taxon>
        <taxon>Viridiplantae</taxon>
        <taxon>Streptophyta</taxon>
        <taxon>Embryophyta</taxon>
        <taxon>Tracheophyta</taxon>
        <taxon>Spermatophyta</taxon>
        <taxon>Magnoliopsida</taxon>
        <taxon>Liliopsida</taxon>
        <taxon>Poales</taxon>
        <taxon>Poaceae</taxon>
        <taxon>PACMAD clade</taxon>
        <taxon>Chloridoideae</taxon>
        <taxon>Eragrostideae</taxon>
        <taxon>Eragrostidinae</taxon>
        <taxon>Eragrostis</taxon>
    </lineage>
</organism>
<keyword evidence="1" id="KW-0479">Metal-binding</keyword>
<dbReference type="PANTHER" id="PTHR15710:SF77">
    <property type="entry name" value="RING-H2 FINGER PROTEIN ATL21B"/>
    <property type="match status" value="1"/>
</dbReference>
<keyword evidence="3" id="KW-0862">Zinc</keyword>
<evidence type="ECO:0000259" key="6">
    <source>
        <dbReference type="PROSITE" id="PS50089"/>
    </source>
</evidence>
<dbReference type="GO" id="GO:0005737">
    <property type="term" value="C:cytoplasm"/>
    <property type="evidence" value="ECO:0007669"/>
    <property type="project" value="TreeGrafter"/>
</dbReference>
<protein>
    <recommendedName>
        <fullName evidence="6">RING-type domain-containing protein</fullName>
    </recommendedName>
</protein>
<dbReference type="SUPFAM" id="SSF57850">
    <property type="entry name" value="RING/U-box"/>
    <property type="match status" value="1"/>
</dbReference>
<gene>
    <name evidence="7" type="ORF">EJB05_02283</name>
</gene>
<dbReference type="Gramene" id="TVU50888">
    <property type="protein sequence ID" value="TVU50888"/>
    <property type="gene ID" value="EJB05_02283"/>
</dbReference>
<evidence type="ECO:0000256" key="4">
    <source>
        <dbReference type="PROSITE-ProRule" id="PRU00175"/>
    </source>
</evidence>
<dbReference type="GO" id="GO:0008270">
    <property type="term" value="F:zinc ion binding"/>
    <property type="evidence" value="ECO:0007669"/>
    <property type="project" value="UniProtKB-KW"/>
</dbReference>
<evidence type="ECO:0000256" key="5">
    <source>
        <dbReference type="SAM" id="MobiDB-lite"/>
    </source>
</evidence>
<dbReference type="PANTHER" id="PTHR15710">
    <property type="entry name" value="E3 UBIQUITIN-PROTEIN LIGASE PRAJA"/>
    <property type="match status" value="1"/>
</dbReference>
<proteinExistence type="predicted"/>
<dbReference type="GO" id="GO:0016567">
    <property type="term" value="P:protein ubiquitination"/>
    <property type="evidence" value="ECO:0007669"/>
    <property type="project" value="TreeGrafter"/>
</dbReference>
<dbReference type="InterPro" id="IPR001841">
    <property type="entry name" value="Znf_RING"/>
</dbReference>
<keyword evidence="2 4" id="KW-0863">Zinc-finger</keyword>
<dbReference type="PROSITE" id="PS50089">
    <property type="entry name" value="ZF_RING_2"/>
    <property type="match status" value="1"/>
</dbReference>
<evidence type="ECO:0000313" key="8">
    <source>
        <dbReference type="Proteomes" id="UP000324897"/>
    </source>
</evidence>
<dbReference type="Gene3D" id="3.30.40.10">
    <property type="entry name" value="Zinc/RING finger domain, C3HC4 (zinc finger)"/>
    <property type="match status" value="1"/>
</dbReference>
<comment type="caution">
    <text evidence="7">The sequence shown here is derived from an EMBL/GenBank/DDBJ whole genome shotgun (WGS) entry which is preliminary data.</text>
</comment>
<dbReference type="Proteomes" id="UP000324897">
    <property type="component" value="Chromosome 6"/>
</dbReference>